<dbReference type="EMBL" id="SNYI01000002">
    <property type="protein sequence ID" value="TDQ31104.1"/>
    <property type="molecule type" value="Genomic_DNA"/>
</dbReference>
<organism evidence="1 2">
    <name type="scientific">Zeaxanthinibacter enoshimensis</name>
    <dbReference type="NCBI Taxonomy" id="392009"/>
    <lineage>
        <taxon>Bacteria</taxon>
        <taxon>Pseudomonadati</taxon>
        <taxon>Bacteroidota</taxon>
        <taxon>Flavobacteriia</taxon>
        <taxon>Flavobacteriales</taxon>
        <taxon>Flavobacteriaceae</taxon>
        <taxon>Zeaxanthinibacter</taxon>
    </lineage>
</organism>
<name>A0A4R6TJP6_9FLAO</name>
<evidence type="ECO:0000313" key="2">
    <source>
        <dbReference type="Proteomes" id="UP000295468"/>
    </source>
</evidence>
<proteinExistence type="predicted"/>
<dbReference type="Proteomes" id="UP000295468">
    <property type="component" value="Unassembled WGS sequence"/>
</dbReference>
<protein>
    <submittedName>
        <fullName evidence="1">Uncharacterized protein</fullName>
    </submittedName>
</protein>
<sequence length="37" mass="4524">MKATMTKTATESKTFNYFSNLRDCKRVQWAQYRNFTR</sequence>
<dbReference type="AlphaFoldDB" id="A0A4R6TJP6"/>
<comment type="caution">
    <text evidence="1">The sequence shown here is derived from an EMBL/GenBank/DDBJ whole genome shotgun (WGS) entry which is preliminary data.</text>
</comment>
<keyword evidence="2" id="KW-1185">Reference proteome</keyword>
<accession>A0A4R6TJP6</accession>
<reference evidence="1 2" key="1">
    <citation type="submission" date="2019-03" db="EMBL/GenBank/DDBJ databases">
        <title>Genomic Encyclopedia of Archaeal and Bacterial Type Strains, Phase II (KMG-II): from individual species to whole genera.</title>
        <authorList>
            <person name="Goeker M."/>
        </authorList>
    </citation>
    <scope>NUCLEOTIDE SEQUENCE [LARGE SCALE GENOMIC DNA]</scope>
    <source>
        <strain evidence="1 2">DSM 18435</strain>
    </source>
</reference>
<gene>
    <name evidence="1" type="ORF">CLV82_1806</name>
</gene>
<evidence type="ECO:0000313" key="1">
    <source>
        <dbReference type="EMBL" id="TDQ31104.1"/>
    </source>
</evidence>